<dbReference type="AlphaFoldDB" id="A0A5C3NES7"/>
<name>A0A5C3NES7_9AGAM</name>
<dbReference type="STRING" id="5364.A0A5C3NES7"/>
<dbReference type="OrthoDB" id="3214669at2759"/>
<dbReference type="Proteomes" id="UP000305948">
    <property type="component" value="Unassembled WGS sequence"/>
</dbReference>
<gene>
    <name evidence="2" type="ORF">OE88DRAFT_613754</name>
</gene>
<keyword evidence="3" id="KW-1185">Reference proteome</keyword>
<protein>
    <submittedName>
        <fullName evidence="2">Uncharacterized protein</fullName>
    </submittedName>
</protein>
<reference evidence="2 3" key="1">
    <citation type="journal article" date="2019" name="Nat. Ecol. Evol.">
        <title>Megaphylogeny resolves global patterns of mushroom evolution.</title>
        <authorList>
            <person name="Varga T."/>
            <person name="Krizsan K."/>
            <person name="Foldi C."/>
            <person name="Dima B."/>
            <person name="Sanchez-Garcia M."/>
            <person name="Sanchez-Ramirez S."/>
            <person name="Szollosi G.J."/>
            <person name="Szarkandi J.G."/>
            <person name="Papp V."/>
            <person name="Albert L."/>
            <person name="Andreopoulos W."/>
            <person name="Angelini C."/>
            <person name="Antonin V."/>
            <person name="Barry K.W."/>
            <person name="Bougher N.L."/>
            <person name="Buchanan P."/>
            <person name="Buyck B."/>
            <person name="Bense V."/>
            <person name="Catcheside P."/>
            <person name="Chovatia M."/>
            <person name="Cooper J."/>
            <person name="Damon W."/>
            <person name="Desjardin D."/>
            <person name="Finy P."/>
            <person name="Geml J."/>
            <person name="Haridas S."/>
            <person name="Hughes K."/>
            <person name="Justo A."/>
            <person name="Karasinski D."/>
            <person name="Kautmanova I."/>
            <person name="Kiss B."/>
            <person name="Kocsube S."/>
            <person name="Kotiranta H."/>
            <person name="LaButti K.M."/>
            <person name="Lechner B.E."/>
            <person name="Liimatainen K."/>
            <person name="Lipzen A."/>
            <person name="Lukacs Z."/>
            <person name="Mihaltcheva S."/>
            <person name="Morgado L.N."/>
            <person name="Niskanen T."/>
            <person name="Noordeloos M.E."/>
            <person name="Ohm R.A."/>
            <person name="Ortiz-Santana B."/>
            <person name="Ovrebo C."/>
            <person name="Racz N."/>
            <person name="Riley R."/>
            <person name="Savchenko A."/>
            <person name="Shiryaev A."/>
            <person name="Soop K."/>
            <person name="Spirin V."/>
            <person name="Szebenyi C."/>
            <person name="Tomsovsky M."/>
            <person name="Tulloss R.E."/>
            <person name="Uehling J."/>
            <person name="Grigoriev I.V."/>
            <person name="Vagvolgyi C."/>
            <person name="Papp T."/>
            <person name="Martin F.M."/>
            <person name="Miettinen O."/>
            <person name="Hibbett D.S."/>
            <person name="Nagy L.G."/>
        </authorList>
    </citation>
    <scope>NUCLEOTIDE SEQUENCE [LARGE SCALE GENOMIC DNA]</scope>
    <source>
        <strain evidence="2 3">OMC1185</strain>
    </source>
</reference>
<evidence type="ECO:0000313" key="2">
    <source>
        <dbReference type="EMBL" id="TFK55397.1"/>
    </source>
</evidence>
<evidence type="ECO:0000256" key="1">
    <source>
        <dbReference type="SAM" id="MobiDB-lite"/>
    </source>
</evidence>
<proteinExistence type="predicted"/>
<accession>A0A5C3NES7</accession>
<sequence length="346" mass="38419">MDFASGSQFPGGPAFSSLTNESQSTEFIRFLEELISSHLRGDPSDRLSKSVWIPATTGLTEYFIFAFPAPGTLRWDLMPEKVKLVGLTMDVLQRVLARVEGLFVDSGDYAIKIFKAMFSLCFRLHVWPEIKEELPTDVPHPSKVKADVLKTMIAWIRALSSGLSTVGKGGEPCWEMLRMVLTSCIELVQELLDLPSNPNFPLHVSLMNAPRIRHADPEGEELTPDFTIQTAHEILPLCSLVFETITSTLSPPLICQGFLVDIGRQILVLGRSVFDFCYSRGNKEYANRAMCLAQIMNTGRLLSTSCLAGSKCSFDYMASTLFWRRMCLGPQDLEGTGCSVLTVVFA</sequence>
<evidence type="ECO:0000313" key="3">
    <source>
        <dbReference type="Proteomes" id="UP000305948"/>
    </source>
</evidence>
<feature type="region of interest" description="Disordered" evidence="1">
    <location>
        <begin position="1"/>
        <end position="20"/>
    </location>
</feature>
<dbReference type="EMBL" id="ML213504">
    <property type="protein sequence ID" value="TFK55397.1"/>
    <property type="molecule type" value="Genomic_DNA"/>
</dbReference>
<organism evidence="2 3">
    <name type="scientific">Heliocybe sulcata</name>
    <dbReference type="NCBI Taxonomy" id="5364"/>
    <lineage>
        <taxon>Eukaryota</taxon>
        <taxon>Fungi</taxon>
        <taxon>Dikarya</taxon>
        <taxon>Basidiomycota</taxon>
        <taxon>Agaricomycotina</taxon>
        <taxon>Agaricomycetes</taxon>
        <taxon>Gloeophyllales</taxon>
        <taxon>Gloeophyllaceae</taxon>
        <taxon>Heliocybe</taxon>
    </lineage>
</organism>